<comment type="function">
    <text evidence="3">Catalyzes the formation of sulfite from phosphoadenosine 5'-phosphosulfate (PAPS) using thioredoxin as an electron donor.</text>
</comment>
<dbReference type="NCBIfam" id="NF002537">
    <property type="entry name" value="PRK02090.1"/>
    <property type="match status" value="1"/>
</dbReference>
<dbReference type="PIRSF" id="PIRSF000857">
    <property type="entry name" value="PAPS_reductase"/>
    <property type="match status" value="1"/>
</dbReference>
<dbReference type="Proteomes" id="UP000178510">
    <property type="component" value="Unassembled WGS sequence"/>
</dbReference>
<comment type="similarity">
    <text evidence="1 3">Belongs to the PAPS reductase family. CysH subfamily.</text>
</comment>
<accession>A0A1G2KWN4</accession>
<feature type="active site" description="Nucleophile; cysteine thiosulfonate intermediate" evidence="3">
    <location>
        <position position="220"/>
    </location>
</feature>
<sequence>MTLTEKAEISKFIIRHAVEKYPRIFAACSFGKDSRVVADLAMQVKPDIQFIGIDTGYEFPETLAFADRMVQETDMKFRWVRASPEARRKIDESYGDSFVKNDQYKCCEMKIPAIESVMHEYDAWITGLRRDETEHRKNTGLMEEGKIAKANPIAFWTKDEIWQYIKEHRLSYHPLYDAGYPSLGCKPCTTSGKIRDGGGRQGQFERAGRFAGTEHAGQECGLHLM</sequence>
<dbReference type="Gene3D" id="3.40.50.620">
    <property type="entry name" value="HUPs"/>
    <property type="match status" value="1"/>
</dbReference>
<comment type="caution">
    <text evidence="5">The sequence shown here is derived from an EMBL/GenBank/DDBJ whole genome shotgun (WGS) entry which is preliminary data.</text>
</comment>
<proteinExistence type="inferred from homology"/>
<dbReference type="PANTHER" id="PTHR46509">
    <property type="entry name" value="PHOSPHOADENOSINE PHOSPHOSULFATE REDUCTASE"/>
    <property type="match status" value="1"/>
</dbReference>
<keyword evidence="3" id="KW-0963">Cytoplasm</keyword>
<evidence type="ECO:0000256" key="1">
    <source>
        <dbReference type="ARBA" id="ARBA00009732"/>
    </source>
</evidence>
<dbReference type="GO" id="GO:0004604">
    <property type="term" value="F:phosphoadenylyl-sulfate reductase (thioredoxin) activity"/>
    <property type="evidence" value="ECO:0007669"/>
    <property type="project" value="UniProtKB-UniRule"/>
</dbReference>
<evidence type="ECO:0000259" key="4">
    <source>
        <dbReference type="Pfam" id="PF01507"/>
    </source>
</evidence>
<evidence type="ECO:0000313" key="5">
    <source>
        <dbReference type="EMBL" id="OHA03823.1"/>
    </source>
</evidence>
<dbReference type="AlphaFoldDB" id="A0A1G2KWN4"/>
<evidence type="ECO:0000313" key="6">
    <source>
        <dbReference type="Proteomes" id="UP000178510"/>
    </source>
</evidence>
<dbReference type="EMBL" id="MHQM01000019">
    <property type="protein sequence ID" value="OHA03823.1"/>
    <property type="molecule type" value="Genomic_DNA"/>
</dbReference>
<dbReference type="EC" id="1.8.4.8" evidence="3"/>
<dbReference type="STRING" id="1802274.A3J58_01790"/>
<keyword evidence="2 3" id="KW-0560">Oxidoreductase</keyword>
<dbReference type="InterPro" id="IPR014729">
    <property type="entry name" value="Rossmann-like_a/b/a_fold"/>
</dbReference>
<evidence type="ECO:0000256" key="2">
    <source>
        <dbReference type="ARBA" id="ARBA00023002"/>
    </source>
</evidence>
<dbReference type="Pfam" id="PF01507">
    <property type="entry name" value="PAPS_reduct"/>
    <property type="match status" value="1"/>
</dbReference>
<comment type="catalytic activity">
    <reaction evidence="3">
        <text>[thioredoxin]-disulfide + sulfite + adenosine 3',5'-bisphosphate + 2 H(+) = [thioredoxin]-dithiol + 3'-phosphoadenylyl sulfate</text>
        <dbReference type="Rhea" id="RHEA:11724"/>
        <dbReference type="Rhea" id="RHEA-COMP:10698"/>
        <dbReference type="Rhea" id="RHEA-COMP:10700"/>
        <dbReference type="ChEBI" id="CHEBI:15378"/>
        <dbReference type="ChEBI" id="CHEBI:17359"/>
        <dbReference type="ChEBI" id="CHEBI:29950"/>
        <dbReference type="ChEBI" id="CHEBI:50058"/>
        <dbReference type="ChEBI" id="CHEBI:58339"/>
        <dbReference type="ChEBI" id="CHEBI:58343"/>
        <dbReference type="EC" id="1.8.4.8"/>
    </reaction>
</comment>
<dbReference type="InterPro" id="IPR004511">
    <property type="entry name" value="PAPS/APS_Rdtase"/>
</dbReference>
<dbReference type="HAMAP" id="MF_00063">
    <property type="entry name" value="CysH"/>
    <property type="match status" value="1"/>
</dbReference>
<feature type="domain" description="Phosphoadenosine phosphosulphate reductase" evidence="4">
    <location>
        <begin position="24"/>
        <end position="190"/>
    </location>
</feature>
<organism evidence="5 6">
    <name type="scientific">Candidatus Sungbacteria bacterium RIFCSPHIGHO2_02_FULL_52_23</name>
    <dbReference type="NCBI Taxonomy" id="1802274"/>
    <lineage>
        <taxon>Bacteria</taxon>
        <taxon>Candidatus Sungiibacteriota</taxon>
    </lineage>
</organism>
<evidence type="ECO:0000256" key="3">
    <source>
        <dbReference type="HAMAP-Rule" id="MF_00063"/>
    </source>
</evidence>
<comment type="pathway">
    <text evidence="3">Sulfur metabolism; hydrogen sulfide biosynthesis; sulfite from sulfate: step 3/3.</text>
</comment>
<dbReference type="GO" id="GO:0070814">
    <property type="term" value="P:hydrogen sulfide biosynthetic process"/>
    <property type="evidence" value="ECO:0007669"/>
    <property type="project" value="UniProtKB-UniRule"/>
</dbReference>
<dbReference type="GO" id="GO:0005737">
    <property type="term" value="C:cytoplasm"/>
    <property type="evidence" value="ECO:0007669"/>
    <property type="project" value="UniProtKB-SubCell"/>
</dbReference>
<dbReference type="UniPathway" id="UPA00140">
    <property type="reaction ID" value="UER00206"/>
</dbReference>
<dbReference type="GO" id="GO:0019379">
    <property type="term" value="P:sulfate assimilation, phosphoadenylyl sulfate reduction by phosphoadenylyl-sulfate reductase (thioredoxin)"/>
    <property type="evidence" value="ECO:0007669"/>
    <property type="project" value="UniProtKB-UniRule"/>
</dbReference>
<dbReference type="InterPro" id="IPR002500">
    <property type="entry name" value="PAPS_reduct_dom"/>
</dbReference>
<comment type="caution">
    <text evidence="3">Lacks conserved residue(s) required for the propagation of feature annotation.</text>
</comment>
<reference evidence="5 6" key="1">
    <citation type="journal article" date="2016" name="Nat. Commun.">
        <title>Thousands of microbial genomes shed light on interconnected biogeochemical processes in an aquifer system.</title>
        <authorList>
            <person name="Anantharaman K."/>
            <person name="Brown C.T."/>
            <person name="Hug L.A."/>
            <person name="Sharon I."/>
            <person name="Castelle C.J."/>
            <person name="Probst A.J."/>
            <person name="Thomas B.C."/>
            <person name="Singh A."/>
            <person name="Wilkins M.J."/>
            <person name="Karaoz U."/>
            <person name="Brodie E.L."/>
            <person name="Williams K.H."/>
            <person name="Hubbard S.S."/>
            <person name="Banfield J.F."/>
        </authorList>
    </citation>
    <scope>NUCLEOTIDE SEQUENCE [LARGE SCALE GENOMIC DNA]</scope>
</reference>
<dbReference type="SUPFAM" id="SSF52402">
    <property type="entry name" value="Adenine nucleotide alpha hydrolases-like"/>
    <property type="match status" value="1"/>
</dbReference>
<name>A0A1G2KWN4_9BACT</name>
<comment type="subcellular location">
    <subcellularLocation>
        <location evidence="3">Cytoplasm</location>
    </subcellularLocation>
</comment>
<gene>
    <name evidence="3" type="primary">cysH</name>
    <name evidence="5" type="ORF">A3J58_01790</name>
</gene>
<protein>
    <recommendedName>
        <fullName evidence="3">Phosphoadenosine 5'-phosphosulfate reductase</fullName>
        <shortName evidence="3">PAPS reductase</shortName>
        <ecNumber evidence="3">1.8.4.8</ecNumber>
    </recommendedName>
    <alternativeName>
        <fullName evidence="3">3'-phosphoadenylylsulfate reductase</fullName>
    </alternativeName>
    <alternativeName>
        <fullName evidence="3">PAPS reductase, thioredoxin dependent</fullName>
    </alternativeName>
    <alternativeName>
        <fullName evidence="3">PAPS sulfotransferase</fullName>
    </alternativeName>
    <alternativeName>
        <fullName evidence="3">PAdoPS reductase</fullName>
    </alternativeName>
</protein>
<dbReference type="PANTHER" id="PTHR46509:SF1">
    <property type="entry name" value="PHOSPHOADENOSINE PHOSPHOSULFATE REDUCTASE"/>
    <property type="match status" value="1"/>
</dbReference>